<dbReference type="STRING" id="1385369.N825_24765"/>
<dbReference type="EMBL" id="AVFL01000003">
    <property type="protein sequence ID" value="EWY41853.1"/>
    <property type="molecule type" value="Genomic_DNA"/>
</dbReference>
<keyword evidence="3" id="KW-1185">Reference proteome</keyword>
<evidence type="ECO:0000256" key="1">
    <source>
        <dbReference type="SAM" id="MobiDB-lite"/>
    </source>
</evidence>
<dbReference type="AlphaFoldDB" id="W9HD72"/>
<gene>
    <name evidence="2" type="ORF">N825_24765</name>
</gene>
<reference evidence="2 3" key="1">
    <citation type="submission" date="2013-08" db="EMBL/GenBank/DDBJ databases">
        <title>The genome sequence of Skermanella stibiiresistens.</title>
        <authorList>
            <person name="Zhu W."/>
            <person name="Wang G."/>
        </authorList>
    </citation>
    <scope>NUCLEOTIDE SEQUENCE [LARGE SCALE GENOMIC DNA]</scope>
    <source>
        <strain evidence="2 3">SB22</strain>
    </source>
</reference>
<comment type="caution">
    <text evidence="2">The sequence shown here is derived from an EMBL/GenBank/DDBJ whole genome shotgun (WGS) entry which is preliminary data.</text>
</comment>
<organism evidence="2 3">
    <name type="scientific">Skermanella stibiiresistens SB22</name>
    <dbReference type="NCBI Taxonomy" id="1385369"/>
    <lineage>
        <taxon>Bacteria</taxon>
        <taxon>Pseudomonadati</taxon>
        <taxon>Pseudomonadota</taxon>
        <taxon>Alphaproteobacteria</taxon>
        <taxon>Rhodospirillales</taxon>
        <taxon>Azospirillaceae</taxon>
        <taxon>Skermanella</taxon>
    </lineage>
</organism>
<evidence type="ECO:0000313" key="2">
    <source>
        <dbReference type="EMBL" id="EWY41853.1"/>
    </source>
</evidence>
<feature type="region of interest" description="Disordered" evidence="1">
    <location>
        <begin position="32"/>
        <end position="56"/>
    </location>
</feature>
<evidence type="ECO:0000313" key="3">
    <source>
        <dbReference type="Proteomes" id="UP000019486"/>
    </source>
</evidence>
<dbReference type="RefSeq" id="WP_157619007.1">
    <property type="nucleotide sequence ID" value="NZ_AVFL01000003.1"/>
</dbReference>
<proteinExistence type="predicted"/>
<accession>W9HD72</accession>
<sequence length="56" mass="5905">MTGGNVAFLVLVVGSFLAISASMFYASTQTLDAEADPNMPTGKTNPDAQRDHDQMA</sequence>
<dbReference type="Proteomes" id="UP000019486">
    <property type="component" value="Unassembled WGS sequence"/>
</dbReference>
<protein>
    <submittedName>
        <fullName evidence="2">Uncharacterized protein</fullName>
    </submittedName>
</protein>
<name>W9HD72_9PROT</name>